<feature type="transmembrane region" description="Helical" evidence="2">
    <location>
        <begin position="406"/>
        <end position="424"/>
    </location>
</feature>
<organism evidence="3 4">
    <name type="scientific">Stephanodiscus triporus</name>
    <dbReference type="NCBI Taxonomy" id="2934178"/>
    <lineage>
        <taxon>Eukaryota</taxon>
        <taxon>Sar</taxon>
        <taxon>Stramenopiles</taxon>
        <taxon>Ochrophyta</taxon>
        <taxon>Bacillariophyta</taxon>
        <taxon>Coscinodiscophyceae</taxon>
        <taxon>Thalassiosirophycidae</taxon>
        <taxon>Stephanodiscales</taxon>
        <taxon>Stephanodiscaceae</taxon>
        <taxon>Stephanodiscus</taxon>
    </lineage>
</organism>
<sequence>MQAIMKRRRLRTDAIVPADTDGGSYSNLVVVGYTERGIPLYERGCTSGDNDQPYASNCTDVVDGNPPDEADVDADGERDDASYYAYECASDRYCNAHAPGNSFDLGWAFVGACRADADCPDAYEESDTSYATGDKVAIASDYLNGKVIGSISCPVDGSSEVMKNENAVLVTFAYEVETSHVFTPDVFLPRLEEQVLLNLADTLLSCLGGQMADEARFVARGIESTSDDVAVTEGPCSISSVGADNCFVVNGSINLILVPINDESTASAASVMAATDAARTNIQTAMEADNLLSPTMPEVVRVKYLADSYNDYLAGYNDYVASYSGESKVDDKRGGLGSLAVILGSIFGVLSLVLLVLLCVRLRRAKTKSGHEGKAKVVDSGSDIDQPNLMDDATSVNDNSQTGSRGVLGAMGAMGAFVGGLLLLKPFRKRERGGPDDTKNKSEPESPGTDESDDGLDDIIDQIDGATDANDRRIFVVDPPGAFHLGNHHYTGDGVRYFSPLCEMCIAARANADGVVTVNAINADDDDDSDDDDMNLRDRNNGVSFDLEVATKFIDFNSNDLGRCHSSMHVRTCKSTTCPICVREKGVYFVKSRGPAGCSTSYTR</sequence>
<feature type="transmembrane region" description="Helical" evidence="2">
    <location>
        <begin position="336"/>
        <end position="358"/>
    </location>
</feature>
<evidence type="ECO:0000256" key="2">
    <source>
        <dbReference type="SAM" id="Phobius"/>
    </source>
</evidence>
<protein>
    <submittedName>
        <fullName evidence="3">Uncharacterized protein</fullName>
    </submittedName>
</protein>
<feature type="region of interest" description="Disordered" evidence="1">
    <location>
        <begin position="429"/>
        <end position="459"/>
    </location>
</feature>
<keyword evidence="4" id="KW-1185">Reference proteome</keyword>
<comment type="caution">
    <text evidence="3">The sequence shown here is derived from an EMBL/GenBank/DDBJ whole genome shotgun (WGS) entry which is preliminary data.</text>
</comment>
<evidence type="ECO:0000313" key="4">
    <source>
        <dbReference type="Proteomes" id="UP001530315"/>
    </source>
</evidence>
<accession>A0ABD3NY66</accession>
<gene>
    <name evidence="3" type="ORF">ACHAW5_006407</name>
</gene>
<dbReference type="AlphaFoldDB" id="A0ABD3NY66"/>
<feature type="compositionally biased region" description="Acidic residues" evidence="1">
    <location>
        <begin position="448"/>
        <end position="459"/>
    </location>
</feature>
<keyword evidence="2" id="KW-0472">Membrane</keyword>
<dbReference type="EMBL" id="JALLAZ020001107">
    <property type="protein sequence ID" value="KAL3780589.1"/>
    <property type="molecule type" value="Genomic_DNA"/>
</dbReference>
<proteinExistence type="predicted"/>
<dbReference type="Proteomes" id="UP001530315">
    <property type="component" value="Unassembled WGS sequence"/>
</dbReference>
<feature type="compositionally biased region" description="Basic and acidic residues" evidence="1">
    <location>
        <begin position="432"/>
        <end position="444"/>
    </location>
</feature>
<keyword evidence="2" id="KW-0812">Transmembrane</keyword>
<evidence type="ECO:0000313" key="3">
    <source>
        <dbReference type="EMBL" id="KAL3780589.1"/>
    </source>
</evidence>
<evidence type="ECO:0000256" key="1">
    <source>
        <dbReference type="SAM" id="MobiDB-lite"/>
    </source>
</evidence>
<keyword evidence="2" id="KW-1133">Transmembrane helix</keyword>
<name>A0ABD3NY66_9STRA</name>
<reference evidence="3 4" key="1">
    <citation type="submission" date="2024-10" db="EMBL/GenBank/DDBJ databases">
        <title>Updated reference genomes for cyclostephanoid diatoms.</title>
        <authorList>
            <person name="Roberts W.R."/>
            <person name="Alverson A.J."/>
        </authorList>
    </citation>
    <scope>NUCLEOTIDE SEQUENCE [LARGE SCALE GENOMIC DNA]</scope>
    <source>
        <strain evidence="3 4">AJA276-08</strain>
    </source>
</reference>
<feature type="region of interest" description="Disordered" evidence="1">
    <location>
        <begin position="370"/>
        <end position="401"/>
    </location>
</feature>